<reference evidence="2 3" key="1">
    <citation type="submission" date="2023-09" db="EMBL/GenBank/DDBJ databases">
        <authorList>
            <person name="Wang M."/>
        </authorList>
    </citation>
    <scope>NUCLEOTIDE SEQUENCE [LARGE SCALE GENOMIC DNA]</scope>
    <source>
        <strain evidence="2">GT-2023</strain>
        <tissue evidence="2">Liver</tissue>
    </source>
</reference>
<evidence type="ECO:0000313" key="3">
    <source>
        <dbReference type="Proteomes" id="UP001558613"/>
    </source>
</evidence>
<dbReference type="EMBL" id="JAYMGO010000004">
    <property type="protein sequence ID" value="KAL1276437.1"/>
    <property type="molecule type" value="Genomic_DNA"/>
</dbReference>
<organism evidence="2 3">
    <name type="scientific">Cirrhinus molitorella</name>
    <name type="common">mud carp</name>
    <dbReference type="NCBI Taxonomy" id="172907"/>
    <lineage>
        <taxon>Eukaryota</taxon>
        <taxon>Metazoa</taxon>
        <taxon>Chordata</taxon>
        <taxon>Craniata</taxon>
        <taxon>Vertebrata</taxon>
        <taxon>Euteleostomi</taxon>
        <taxon>Actinopterygii</taxon>
        <taxon>Neopterygii</taxon>
        <taxon>Teleostei</taxon>
        <taxon>Ostariophysi</taxon>
        <taxon>Cypriniformes</taxon>
        <taxon>Cyprinidae</taxon>
        <taxon>Labeoninae</taxon>
        <taxon>Labeonini</taxon>
        <taxon>Cirrhinus</taxon>
    </lineage>
</organism>
<name>A0ABR3NHH1_9TELE</name>
<dbReference type="Proteomes" id="UP001558613">
    <property type="component" value="Unassembled WGS sequence"/>
</dbReference>
<sequence>MLLRIVKRYKLAWREIVRPRYLCESLEPEEPRRGVFALIPFIKGDFVVEYRGEMVNLIEAEQRREANQDTFFMFDFIWQNKKWSIDATHEDGTLGRLINDDHINPNCTMKRIIVEGKPHLCLFAARDIIPGEELTYDYGGSDWPWRKPPCKDDDKMTAKKNCSEDSVSTAGTSRFTAEPPCKDDDNMTAIENCSEDSVSTAGTSRFTAEPPCKDDDNMTAIENCSEDSVSTAGTSRFTAEPPCKDDDNMTAIENCSEDSVSTAGTSRFTAEPPCKDDDNMTAIENCSEDSVSTAGTSRFTAEPPCKDDDNMTAKKNCSEDSVSTAGTSRFTAEHGRDLELYMEEFLNICHQATCDDVCLTEGFQCGLDDDLRFVMPLGDPCWTLQSYINFALWTGGSPFTVGKVDDGNFGGD</sequence>
<proteinExistence type="predicted"/>
<gene>
    <name evidence="2" type="ORF">QQF64_036060</name>
</gene>
<dbReference type="SMART" id="SM00317">
    <property type="entry name" value="SET"/>
    <property type="match status" value="1"/>
</dbReference>
<feature type="domain" description="SET" evidence="1">
    <location>
        <begin position="18"/>
        <end position="139"/>
    </location>
</feature>
<evidence type="ECO:0000259" key="1">
    <source>
        <dbReference type="PROSITE" id="PS50280"/>
    </source>
</evidence>
<dbReference type="InterPro" id="IPR046341">
    <property type="entry name" value="SET_dom_sf"/>
</dbReference>
<evidence type="ECO:0000313" key="2">
    <source>
        <dbReference type="EMBL" id="KAL1276437.1"/>
    </source>
</evidence>
<dbReference type="Pfam" id="PF00856">
    <property type="entry name" value="SET"/>
    <property type="match status" value="1"/>
</dbReference>
<protein>
    <recommendedName>
        <fullName evidence="1">SET domain-containing protein</fullName>
    </recommendedName>
</protein>
<keyword evidence="3" id="KW-1185">Reference proteome</keyword>
<dbReference type="InterPro" id="IPR051760">
    <property type="entry name" value="KMT5A"/>
</dbReference>
<dbReference type="PANTHER" id="PTHR46167:SF1">
    <property type="entry name" value="N-LYSINE METHYLTRANSFERASE KMT5A"/>
    <property type="match status" value="1"/>
</dbReference>
<dbReference type="Gene3D" id="2.170.270.10">
    <property type="entry name" value="SET domain"/>
    <property type="match status" value="1"/>
</dbReference>
<dbReference type="PROSITE" id="PS50280">
    <property type="entry name" value="SET"/>
    <property type="match status" value="1"/>
</dbReference>
<dbReference type="InterPro" id="IPR001214">
    <property type="entry name" value="SET_dom"/>
</dbReference>
<dbReference type="SUPFAM" id="SSF82199">
    <property type="entry name" value="SET domain"/>
    <property type="match status" value="1"/>
</dbReference>
<accession>A0ABR3NHH1</accession>
<dbReference type="PANTHER" id="PTHR46167">
    <property type="entry name" value="N-LYSINE METHYLTRANSFERASE KMT5A"/>
    <property type="match status" value="1"/>
</dbReference>
<comment type="caution">
    <text evidence="2">The sequence shown here is derived from an EMBL/GenBank/DDBJ whole genome shotgun (WGS) entry which is preliminary data.</text>
</comment>